<accession>A0A090NYB1</accession>
<comment type="caution">
    <text evidence="2">The sequence shown here is derived from an EMBL/GenBank/DDBJ whole genome shotgun (WGS) entry which is preliminary data.</text>
</comment>
<dbReference type="GeneID" id="75173819"/>
<dbReference type="RefSeq" id="WP_001052921.1">
    <property type="nucleotide sequence ID" value="NZ_AXUT01000080.1"/>
</dbReference>
<reference evidence="2 3" key="1">
    <citation type="submission" date="2013-10" db="EMBL/GenBank/DDBJ databases">
        <title>Draft genomes and the virulence plasmids of Sd1617 vaccine constructs: WRSd3 and WRSd5.</title>
        <authorList>
            <person name="Aksomboon Vongsawan A."/>
            <person name="Venkatesan M.M."/>
            <person name="Vaisvil B."/>
            <person name="Emel G."/>
            <person name="Kepatral V."/>
            <person name="Sethabutr O."/>
            <person name="Serichantalergs O."/>
            <person name="Mason C."/>
        </authorList>
    </citation>
    <scope>NUCLEOTIDE SEQUENCE [LARGE SCALE GENOMIC DNA]</scope>
    <source>
        <strain evidence="2 3">WRSd3</strain>
    </source>
</reference>
<sequence>MNLPIYIVSLKRDIERRNKINDVFQRLNINFDFFDAIDAKDPQNKEIIDKMRLSGVGAEMTDGEIACTLSHQLIYQDMIDKNIEWAVILEDDVIVNEKFKKFLQYFNLSEKDKLKHNNLYLLGGQKGLHDYPVLGQSLFSKVKISTCTFRRVNFNKNKIRRTCSYLMNKDMAQKLLKLTKDYGTYRADSWKLMHQHHIIKEFYLDEIILHPILNEFNSHLESERLLTSEKKQPRTRLQKRMKFIRSWIKVAFFSLLK</sequence>
<dbReference type="PATRIC" id="fig|1401327.3.peg.1007"/>
<evidence type="ECO:0000313" key="2">
    <source>
        <dbReference type="EMBL" id="ESU80953.1"/>
    </source>
</evidence>
<dbReference type="Proteomes" id="UP000017944">
    <property type="component" value="Unassembled WGS sequence"/>
</dbReference>
<dbReference type="Pfam" id="PF01755">
    <property type="entry name" value="Glyco_transf_25"/>
    <property type="match status" value="1"/>
</dbReference>
<dbReference type="CDD" id="cd06532">
    <property type="entry name" value="Glyco_transf_25"/>
    <property type="match status" value="1"/>
</dbReference>
<protein>
    <recommendedName>
        <fullName evidence="1">Glycosyl transferase family 25 domain-containing protein</fullName>
    </recommendedName>
</protein>
<organism evidence="2 3">
    <name type="scientific">Shigella dysenteriae WRSd3</name>
    <dbReference type="NCBI Taxonomy" id="1401327"/>
    <lineage>
        <taxon>Bacteria</taxon>
        <taxon>Pseudomonadati</taxon>
        <taxon>Pseudomonadota</taxon>
        <taxon>Gammaproteobacteria</taxon>
        <taxon>Enterobacterales</taxon>
        <taxon>Enterobacteriaceae</taxon>
        <taxon>Shigella</taxon>
    </lineage>
</organism>
<dbReference type="EMBL" id="AXUT01000080">
    <property type="protein sequence ID" value="ESU80953.1"/>
    <property type="molecule type" value="Genomic_DNA"/>
</dbReference>
<evidence type="ECO:0000259" key="1">
    <source>
        <dbReference type="Pfam" id="PF01755"/>
    </source>
</evidence>
<dbReference type="AlphaFoldDB" id="A0A090NYB1"/>
<gene>
    <name evidence="2" type="ORF">WRSd3_01095</name>
</gene>
<evidence type="ECO:0000313" key="3">
    <source>
        <dbReference type="Proteomes" id="UP000017944"/>
    </source>
</evidence>
<feature type="domain" description="Glycosyl transferase family 25" evidence="1">
    <location>
        <begin position="4"/>
        <end position="186"/>
    </location>
</feature>
<name>A0A090NYB1_SHIDY</name>
<dbReference type="InterPro" id="IPR002654">
    <property type="entry name" value="Glyco_trans_25"/>
</dbReference>
<proteinExistence type="predicted"/>